<accession>A0ABT6N852</accession>
<evidence type="ECO:0000313" key="2">
    <source>
        <dbReference type="EMBL" id="MDH8676600.1"/>
    </source>
</evidence>
<sequence length="189" mass="21684">MYIVSFVIGLIIVISSIFLIRFELNRAVRSQAMLLEQSKVYKDSDLFDMLENLQSSIDEMNRAFYDIASDLEGKYSIHDKEIELINQMIETLKKQIISSHLEPKPHNSTGEIRANISNMNKKNDDKKQVLLDNDFTDQELLEVGKNNNHEQELIDQIIEMRSTGKSLAQIARELGIGMGEIQLLLSLKK</sequence>
<keyword evidence="3" id="KW-1185">Reference proteome</keyword>
<keyword evidence="1" id="KW-0812">Transmembrane</keyword>
<name>A0ABT6N852_9FIRM</name>
<dbReference type="Pfam" id="PF19610">
    <property type="entry name" value="DUF6115"/>
    <property type="match status" value="1"/>
</dbReference>
<protein>
    <recommendedName>
        <fullName evidence="4">DUF2802 domain-containing protein</fullName>
    </recommendedName>
</protein>
<keyword evidence="1" id="KW-1133">Transmembrane helix</keyword>
<dbReference type="EMBL" id="JARYZI010000001">
    <property type="protein sequence ID" value="MDH8676600.1"/>
    <property type="molecule type" value="Genomic_DNA"/>
</dbReference>
<comment type="caution">
    <text evidence="2">The sequence shown here is derived from an EMBL/GenBank/DDBJ whole genome shotgun (WGS) entry which is preliminary data.</text>
</comment>
<dbReference type="RefSeq" id="WP_281092400.1">
    <property type="nucleotide sequence ID" value="NZ_JARYZI010000001.1"/>
</dbReference>
<organism evidence="2 3">
    <name type="scientific">Fusibacter bizertensis</name>
    <dbReference type="NCBI Taxonomy" id="1488331"/>
    <lineage>
        <taxon>Bacteria</taxon>
        <taxon>Bacillati</taxon>
        <taxon>Bacillota</taxon>
        <taxon>Clostridia</taxon>
        <taxon>Eubacteriales</taxon>
        <taxon>Eubacteriales Family XII. Incertae Sedis</taxon>
        <taxon>Fusibacter</taxon>
    </lineage>
</organism>
<proteinExistence type="predicted"/>
<reference evidence="2 3" key="1">
    <citation type="submission" date="2023-04" db="EMBL/GenBank/DDBJ databases">
        <title>Fusibacter bizertensis strain WBS, isolated from littoral bottom sediments of the Arctic seas - biochemical and genomic analysis.</title>
        <authorList>
            <person name="Brioukhanov A.L."/>
        </authorList>
    </citation>
    <scope>NUCLEOTIDE SEQUENCE [LARGE SCALE GENOMIC DNA]</scope>
    <source>
        <strain evidence="2 3">WBS</strain>
    </source>
</reference>
<evidence type="ECO:0000313" key="3">
    <source>
        <dbReference type="Proteomes" id="UP001158045"/>
    </source>
</evidence>
<evidence type="ECO:0008006" key="4">
    <source>
        <dbReference type="Google" id="ProtNLM"/>
    </source>
</evidence>
<dbReference type="InterPro" id="IPR046118">
    <property type="entry name" value="DUF6115"/>
</dbReference>
<evidence type="ECO:0000256" key="1">
    <source>
        <dbReference type="SAM" id="Phobius"/>
    </source>
</evidence>
<dbReference type="Proteomes" id="UP001158045">
    <property type="component" value="Unassembled WGS sequence"/>
</dbReference>
<gene>
    <name evidence="2" type="ORF">QE109_00505</name>
</gene>
<keyword evidence="1" id="KW-0472">Membrane</keyword>
<feature type="transmembrane region" description="Helical" evidence="1">
    <location>
        <begin position="6"/>
        <end position="24"/>
    </location>
</feature>